<reference evidence="1 2" key="1">
    <citation type="journal article" date="2018" name="Sci. Rep.">
        <title>Genomic signatures of local adaptation to the degree of environmental predictability in rotifers.</title>
        <authorList>
            <person name="Franch-Gras L."/>
            <person name="Hahn C."/>
            <person name="Garcia-Roger E.M."/>
            <person name="Carmona M.J."/>
            <person name="Serra M."/>
            <person name="Gomez A."/>
        </authorList>
    </citation>
    <scope>NUCLEOTIDE SEQUENCE [LARGE SCALE GENOMIC DNA]</scope>
    <source>
        <strain evidence="1">HYR1</strain>
    </source>
</reference>
<organism evidence="1 2">
    <name type="scientific">Brachionus plicatilis</name>
    <name type="common">Marine rotifer</name>
    <name type="synonym">Brachionus muelleri</name>
    <dbReference type="NCBI Taxonomy" id="10195"/>
    <lineage>
        <taxon>Eukaryota</taxon>
        <taxon>Metazoa</taxon>
        <taxon>Spiralia</taxon>
        <taxon>Gnathifera</taxon>
        <taxon>Rotifera</taxon>
        <taxon>Eurotatoria</taxon>
        <taxon>Monogononta</taxon>
        <taxon>Pseudotrocha</taxon>
        <taxon>Ploima</taxon>
        <taxon>Brachionidae</taxon>
        <taxon>Brachionus</taxon>
    </lineage>
</organism>
<gene>
    <name evidence="1" type="ORF">BpHYR1_024367</name>
</gene>
<accession>A0A3M7R2J8</accession>
<name>A0A3M7R2J8_BRAPC</name>
<dbReference type="EMBL" id="REGN01004445">
    <property type="protein sequence ID" value="RNA17478.1"/>
    <property type="molecule type" value="Genomic_DNA"/>
</dbReference>
<dbReference type="AlphaFoldDB" id="A0A3M7R2J8"/>
<evidence type="ECO:0000313" key="2">
    <source>
        <dbReference type="Proteomes" id="UP000276133"/>
    </source>
</evidence>
<keyword evidence="2" id="KW-1185">Reference proteome</keyword>
<evidence type="ECO:0000313" key="1">
    <source>
        <dbReference type="EMBL" id="RNA17478.1"/>
    </source>
</evidence>
<comment type="caution">
    <text evidence="1">The sequence shown here is derived from an EMBL/GenBank/DDBJ whole genome shotgun (WGS) entry which is preliminary data.</text>
</comment>
<dbReference type="Proteomes" id="UP000276133">
    <property type="component" value="Unassembled WGS sequence"/>
</dbReference>
<sequence length="60" mass="7071">MEGLSAIYLQLFLSVCLEAKKFPKKDKFSLNICYNLKISFNEILEALFKKEKSFFLVEIF</sequence>
<proteinExistence type="predicted"/>
<protein>
    <submittedName>
        <fullName evidence="1">Uncharacterized protein</fullName>
    </submittedName>
</protein>